<keyword evidence="2" id="KW-1185">Reference proteome</keyword>
<proteinExistence type="predicted"/>
<reference evidence="2" key="1">
    <citation type="journal article" date="2019" name="Gigascience">
        <title>De novo genome assembly of the endangered Acer yangbiense, a plant species with extremely small populations endemic to Yunnan Province, China.</title>
        <authorList>
            <person name="Yang J."/>
            <person name="Wariss H.M."/>
            <person name="Tao L."/>
            <person name="Zhang R."/>
            <person name="Yun Q."/>
            <person name="Hollingsworth P."/>
            <person name="Dao Z."/>
            <person name="Luo G."/>
            <person name="Guo H."/>
            <person name="Ma Y."/>
            <person name="Sun W."/>
        </authorList>
    </citation>
    <scope>NUCLEOTIDE SEQUENCE [LARGE SCALE GENOMIC DNA]</scope>
    <source>
        <strain evidence="2">cv. br00</strain>
    </source>
</reference>
<comment type="caution">
    <text evidence="1">The sequence shown here is derived from an EMBL/GenBank/DDBJ whole genome shotgun (WGS) entry which is preliminary data.</text>
</comment>
<dbReference type="Proteomes" id="UP000326939">
    <property type="component" value="Chromosome 13"/>
</dbReference>
<gene>
    <name evidence="1" type="ORF">DKX38_019830</name>
</gene>
<evidence type="ECO:0000313" key="1">
    <source>
        <dbReference type="EMBL" id="KAB5529749.1"/>
    </source>
</evidence>
<protein>
    <submittedName>
        <fullName evidence="1">Uncharacterized protein</fullName>
    </submittedName>
</protein>
<evidence type="ECO:0000313" key="2">
    <source>
        <dbReference type="Proteomes" id="UP000326939"/>
    </source>
</evidence>
<dbReference type="AlphaFoldDB" id="A0A5N5KHA8"/>
<name>A0A5N5KHA8_9ROSI</name>
<accession>A0A5N5KHA8</accession>
<organism evidence="1 2">
    <name type="scientific">Salix brachista</name>
    <dbReference type="NCBI Taxonomy" id="2182728"/>
    <lineage>
        <taxon>Eukaryota</taxon>
        <taxon>Viridiplantae</taxon>
        <taxon>Streptophyta</taxon>
        <taxon>Embryophyta</taxon>
        <taxon>Tracheophyta</taxon>
        <taxon>Spermatophyta</taxon>
        <taxon>Magnoliopsida</taxon>
        <taxon>eudicotyledons</taxon>
        <taxon>Gunneridae</taxon>
        <taxon>Pentapetalae</taxon>
        <taxon>rosids</taxon>
        <taxon>fabids</taxon>
        <taxon>Malpighiales</taxon>
        <taxon>Salicaceae</taxon>
        <taxon>Saliceae</taxon>
        <taxon>Salix</taxon>
    </lineage>
</organism>
<dbReference type="EMBL" id="VDCV01000013">
    <property type="protein sequence ID" value="KAB5529749.1"/>
    <property type="molecule type" value="Genomic_DNA"/>
</dbReference>
<sequence length="64" mass="7625">MHEKCGLQGLFKQINGYCFYQFLFLWWRKYCNCLAHGGSCTASDLRRWGNNDFPWMNEHPGFIS</sequence>